<name>A0A6I4TE07_9SPHN</name>
<proteinExistence type="predicted"/>
<gene>
    <name evidence="2" type="ORF">GRI40_09965</name>
</gene>
<evidence type="ECO:0000313" key="2">
    <source>
        <dbReference type="EMBL" id="MXO75541.1"/>
    </source>
</evidence>
<dbReference type="SUPFAM" id="SSF141371">
    <property type="entry name" value="PilZ domain-like"/>
    <property type="match status" value="1"/>
</dbReference>
<sequence>MSTDSIHGDRRAEPRFDTRIDGRIRSSKGARFPVQVEDLSATGCRISMADQYVAASSGWALKIGGLEALGGEMAWISEGSAGIRFSDPLHPAIVSHLVAANPPPEDESAD</sequence>
<dbReference type="RefSeq" id="WP_160611173.1">
    <property type="nucleotide sequence ID" value="NZ_WTZA01000001.1"/>
</dbReference>
<dbReference type="InterPro" id="IPR009875">
    <property type="entry name" value="PilZ_domain"/>
</dbReference>
<dbReference type="Gene3D" id="2.40.10.220">
    <property type="entry name" value="predicted glycosyltransferase like domains"/>
    <property type="match status" value="1"/>
</dbReference>
<feature type="domain" description="PilZ" evidence="1">
    <location>
        <begin position="9"/>
        <end position="98"/>
    </location>
</feature>
<dbReference type="EMBL" id="WTZA01000001">
    <property type="protein sequence ID" value="MXO75541.1"/>
    <property type="molecule type" value="Genomic_DNA"/>
</dbReference>
<accession>A0A6I4TE07</accession>
<evidence type="ECO:0000313" key="3">
    <source>
        <dbReference type="Proteomes" id="UP000439522"/>
    </source>
</evidence>
<dbReference type="GO" id="GO:0035438">
    <property type="term" value="F:cyclic-di-GMP binding"/>
    <property type="evidence" value="ECO:0007669"/>
    <property type="project" value="InterPro"/>
</dbReference>
<evidence type="ECO:0000259" key="1">
    <source>
        <dbReference type="Pfam" id="PF07238"/>
    </source>
</evidence>
<dbReference type="Pfam" id="PF07238">
    <property type="entry name" value="PilZ"/>
    <property type="match status" value="1"/>
</dbReference>
<dbReference type="Proteomes" id="UP000439522">
    <property type="component" value="Unassembled WGS sequence"/>
</dbReference>
<organism evidence="2 3">
    <name type="scientific">Tsuneonella aeria</name>
    <dbReference type="NCBI Taxonomy" id="1837929"/>
    <lineage>
        <taxon>Bacteria</taxon>
        <taxon>Pseudomonadati</taxon>
        <taxon>Pseudomonadota</taxon>
        <taxon>Alphaproteobacteria</taxon>
        <taxon>Sphingomonadales</taxon>
        <taxon>Erythrobacteraceae</taxon>
        <taxon>Tsuneonella</taxon>
    </lineage>
</organism>
<dbReference type="OrthoDB" id="7508603at2"/>
<reference evidence="2 3" key="1">
    <citation type="submission" date="2019-12" db="EMBL/GenBank/DDBJ databases">
        <title>Genomic-based taxomic classification of the family Erythrobacteraceae.</title>
        <authorList>
            <person name="Xu L."/>
        </authorList>
    </citation>
    <scope>NUCLEOTIDE SEQUENCE [LARGE SCALE GENOMIC DNA]</scope>
    <source>
        <strain evidence="2 3">100921-2</strain>
    </source>
</reference>
<keyword evidence="3" id="KW-1185">Reference proteome</keyword>
<comment type="caution">
    <text evidence="2">The sequence shown here is derived from an EMBL/GenBank/DDBJ whole genome shotgun (WGS) entry which is preliminary data.</text>
</comment>
<dbReference type="AlphaFoldDB" id="A0A6I4TE07"/>
<protein>
    <recommendedName>
        <fullName evidence="1">PilZ domain-containing protein</fullName>
    </recommendedName>
</protein>